<organism evidence="2 3">
    <name type="scientific">Prevotella bivia</name>
    <dbReference type="NCBI Taxonomy" id="28125"/>
    <lineage>
        <taxon>Bacteria</taxon>
        <taxon>Pseudomonadati</taxon>
        <taxon>Bacteroidota</taxon>
        <taxon>Bacteroidia</taxon>
        <taxon>Bacteroidales</taxon>
        <taxon>Prevotellaceae</taxon>
        <taxon>Prevotella</taxon>
    </lineage>
</organism>
<dbReference type="Proteomes" id="UP000070093">
    <property type="component" value="Unassembled WGS sequence"/>
</dbReference>
<dbReference type="EMBL" id="LTAG01000016">
    <property type="protein sequence ID" value="KXO18231.1"/>
    <property type="molecule type" value="Genomic_DNA"/>
</dbReference>
<reference evidence="2 3" key="1">
    <citation type="submission" date="2016-02" db="EMBL/GenBank/DDBJ databases">
        <authorList>
            <person name="Wen L."/>
            <person name="He K."/>
            <person name="Yang H."/>
        </authorList>
    </citation>
    <scope>NUCLEOTIDE SEQUENCE [LARGE SCALE GENOMIC DNA]</scope>
    <source>
        <strain evidence="2 3">GED7880</strain>
    </source>
</reference>
<name>A0A137T0J4_9BACT</name>
<dbReference type="RefSeq" id="WP_061314527.1">
    <property type="nucleotide sequence ID" value="NZ_KQ965632.1"/>
</dbReference>
<feature type="signal peptide" evidence="1">
    <location>
        <begin position="1"/>
        <end position="22"/>
    </location>
</feature>
<sequence length="149" mass="16976">MSKIKSFLLLIAVALCSFQLVSCSKSSDELPPTPTIKAEQLNGTWQHTAENWIVNIKFDNQNATIHWQRKQENTAPTPDENYSVSLNSNHLTLKEKDTNASMTYEVSFTNENKSFTLKRIGRKGNPDNLKELEALHRLHELSGKTFTRN</sequence>
<dbReference type="STRING" id="28125.HMPREF3202_00381"/>
<evidence type="ECO:0000256" key="1">
    <source>
        <dbReference type="SAM" id="SignalP"/>
    </source>
</evidence>
<gene>
    <name evidence="2" type="ORF">HMPREF3202_00381</name>
</gene>
<evidence type="ECO:0000313" key="2">
    <source>
        <dbReference type="EMBL" id="KXO18231.1"/>
    </source>
</evidence>
<evidence type="ECO:0000313" key="3">
    <source>
        <dbReference type="Proteomes" id="UP000070093"/>
    </source>
</evidence>
<dbReference type="AlphaFoldDB" id="A0A137T0J4"/>
<proteinExistence type="predicted"/>
<evidence type="ECO:0008006" key="4">
    <source>
        <dbReference type="Google" id="ProtNLM"/>
    </source>
</evidence>
<accession>A0A137T0J4</accession>
<dbReference type="PATRIC" id="fig|28125.4.peg.373"/>
<feature type="chain" id="PRO_5007481282" description="Lipocalin-like domain-containing protein" evidence="1">
    <location>
        <begin position="23"/>
        <end position="149"/>
    </location>
</feature>
<protein>
    <recommendedName>
        <fullName evidence="4">Lipocalin-like domain-containing protein</fullName>
    </recommendedName>
</protein>
<keyword evidence="1" id="KW-0732">Signal</keyword>
<comment type="caution">
    <text evidence="2">The sequence shown here is derived from an EMBL/GenBank/DDBJ whole genome shotgun (WGS) entry which is preliminary data.</text>
</comment>